<gene>
    <name evidence="6" type="ORF">BHF68_10480</name>
</gene>
<dbReference type="InterPro" id="IPR000330">
    <property type="entry name" value="SNF2_N"/>
</dbReference>
<keyword evidence="2" id="KW-0862">Zinc</keyword>
<dbReference type="InterPro" id="IPR014001">
    <property type="entry name" value="Helicase_ATP-bd"/>
</dbReference>
<dbReference type="EMBL" id="MIJE01000034">
    <property type="protein sequence ID" value="OEF95953.1"/>
    <property type="molecule type" value="Genomic_DNA"/>
</dbReference>
<reference evidence="6 7" key="1">
    <citation type="submission" date="2016-09" db="EMBL/GenBank/DDBJ databases">
        <title>Draft genome sequence for the type strain of Desulfuribacillus alkaliarsenatis AHT28, an obligately anaerobic, sulfidogenic bacterium isolated from Russian soda lake sediments.</title>
        <authorList>
            <person name="Abin C.A."/>
            <person name="Hollibaugh J.T."/>
        </authorList>
    </citation>
    <scope>NUCLEOTIDE SEQUENCE [LARGE SCALE GENOMIC DNA]</scope>
    <source>
        <strain evidence="6 7">AHT28</strain>
    </source>
</reference>
<evidence type="ECO:0000313" key="6">
    <source>
        <dbReference type="EMBL" id="OEF95953.1"/>
    </source>
</evidence>
<dbReference type="PROSITE" id="PS51192">
    <property type="entry name" value="HELICASE_ATP_BIND_1"/>
    <property type="match status" value="1"/>
</dbReference>
<accession>A0A1E5FZG4</accession>
<dbReference type="CDD" id="cd18012">
    <property type="entry name" value="DEXQc_arch_SWI2_SNF2"/>
    <property type="match status" value="1"/>
</dbReference>
<dbReference type="AlphaFoldDB" id="A0A1E5FZG4"/>
<evidence type="ECO:0000259" key="5">
    <source>
        <dbReference type="PROSITE" id="PS51194"/>
    </source>
</evidence>
<dbReference type="SMART" id="SM00487">
    <property type="entry name" value="DEXDc"/>
    <property type="match status" value="1"/>
</dbReference>
<dbReference type="GO" id="GO:0016787">
    <property type="term" value="F:hydrolase activity"/>
    <property type="evidence" value="ECO:0007669"/>
    <property type="project" value="UniProtKB-KW"/>
</dbReference>
<dbReference type="InterPro" id="IPR007527">
    <property type="entry name" value="Znf_SWIM"/>
</dbReference>
<dbReference type="Gene3D" id="3.40.50.300">
    <property type="entry name" value="P-loop containing nucleotide triphosphate hydrolases"/>
    <property type="match status" value="1"/>
</dbReference>
<comment type="caution">
    <text evidence="6">The sequence shown here is derived from an EMBL/GenBank/DDBJ whole genome shotgun (WGS) entry which is preliminary data.</text>
</comment>
<name>A0A1E5FZG4_9FIRM</name>
<dbReference type="InterPro" id="IPR038718">
    <property type="entry name" value="SNF2-like_sf"/>
</dbReference>
<protein>
    <recommendedName>
        <fullName evidence="8">Helicase SNF2</fullName>
    </recommendedName>
</protein>
<evidence type="ECO:0000256" key="1">
    <source>
        <dbReference type="ARBA" id="ARBA00022801"/>
    </source>
</evidence>
<dbReference type="InterPro" id="IPR049730">
    <property type="entry name" value="SNF2/RAD54-like_C"/>
</dbReference>
<feature type="domain" description="SWIM-type" evidence="3">
    <location>
        <begin position="52"/>
        <end position="92"/>
    </location>
</feature>
<dbReference type="SMART" id="SM00490">
    <property type="entry name" value="HELICc"/>
    <property type="match status" value="1"/>
</dbReference>
<dbReference type="FunFam" id="3.40.50.300:FF:000533">
    <property type="entry name" value="Helicase, Snf2 family"/>
    <property type="match status" value="1"/>
</dbReference>
<evidence type="ECO:0000313" key="7">
    <source>
        <dbReference type="Proteomes" id="UP000094296"/>
    </source>
</evidence>
<dbReference type="CDD" id="cd18793">
    <property type="entry name" value="SF2_C_SNF"/>
    <property type="match status" value="1"/>
</dbReference>
<evidence type="ECO:0008006" key="8">
    <source>
        <dbReference type="Google" id="ProtNLM"/>
    </source>
</evidence>
<feature type="domain" description="Helicase C-terminal" evidence="5">
    <location>
        <begin position="910"/>
        <end position="1064"/>
    </location>
</feature>
<dbReference type="Pfam" id="PF08455">
    <property type="entry name" value="SNF2_assoc"/>
    <property type="match status" value="1"/>
</dbReference>
<dbReference type="InterPro" id="IPR013663">
    <property type="entry name" value="Helicase_SWF/SNF/SWI_bac"/>
</dbReference>
<organism evidence="6 7">
    <name type="scientific">Desulfuribacillus alkaliarsenatis</name>
    <dbReference type="NCBI Taxonomy" id="766136"/>
    <lineage>
        <taxon>Bacteria</taxon>
        <taxon>Bacillati</taxon>
        <taxon>Bacillota</taxon>
        <taxon>Desulfuribacillia</taxon>
        <taxon>Desulfuribacillales</taxon>
        <taxon>Desulfuribacillaceae</taxon>
        <taxon>Desulfuribacillus</taxon>
    </lineage>
</organism>
<dbReference type="GO" id="GO:0008270">
    <property type="term" value="F:zinc ion binding"/>
    <property type="evidence" value="ECO:0007669"/>
    <property type="project" value="UniProtKB-KW"/>
</dbReference>
<proteinExistence type="predicted"/>
<feature type="domain" description="Helicase ATP-binding" evidence="4">
    <location>
        <begin position="631"/>
        <end position="793"/>
    </location>
</feature>
<evidence type="ECO:0000259" key="4">
    <source>
        <dbReference type="PROSITE" id="PS51192"/>
    </source>
</evidence>
<dbReference type="GO" id="GO:0005524">
    <property type="term" value="F:ATP binding"/>
    <property type="evidence" value="ECO:0007669"/>
    <property type="project" value="InterPro"/>
</dbReference>
<keyword evidence="2" id="KW-0863">Zinc-finger</keyword>
<dbReference type="Proteomes" id="UP000094296">
    <property type="component" value="Unassembled WGS sequence"/>
</dbReference>
<keyword evidence="7" id="KW-1185">Reference proteome</keyword>
<sequence length="1075" mass="123445">MELTEESIRNRCVAESTFKKGLKYYADRAVKDIAELLPGKLFHSIVAGGHDYHQRFEFNRHGVLMRSSCDCPAFSSFPGHCKHIVAALFAIKDHVENVVITDKVEAEQVRLLIEQYQEQESNRKEPLQLELTFHFEASFRSKQDVNSYLSLKVGTNRLYVVTGLEQFLEAVYKQREHTFTKLFTYSPWEHYFSDKDEQIVKILLDIYEYEQMSLREGYYSRNVFQGKRVFLPKGYVMRLFNILQGSVVNAEVNGVPYQGVPVFKADLPIQFALSEADDGLELSLKKHGEIEQLFNDGNIFLYQHTFYLVSAKQQHQLQPVLTSLRKLQADKIRIPKTQAQPFVSGVLRKLKQGANVEVSPSIEQRLIQTPLRAQVYLDYEHGVISCDLKYRYGDIVIDPFTETIKNNTAASSEDIDRILIRDTEQEQRVMDYFEQLDFQYNGKTMFIEDEGAIYQFLASQIAELQQFAEIYYSERFNNLHRTKKPKFSGKIAVNASINVLEVQFELEGVERTELLSILNAIKEKRTYYRLKDGAFISLAAEDIEEVAEMARLTDELQLRKSDWAEETIQLPLHQALLFDDIDNNSSIWRKDKHFQELVGKIKHPQEINVPLPAHLEQIMRPYQKTGYQWLHTLAYYGFGGILADDMGLGKTLQAISYILSLKTTAAEKRPALVLAPTSLVYNWQSELASYASELSVVVISGAQEERQLLLERIETVDVVITSYPLVRRDIDAYRQIEFSTCILDEAQFLKNHTTITAQAVKTIRASSYFALTGTPIENSVTDLWSIFDIVLPGFFPSIKQFQRLYGEGTLDKLHRRIKPFILRRVKKDVLQELPDKIENKLISALTIDQKKLYMAYLEQIKGQITDIIKQEGFNKGQIKILAALTRLRQICCHPGLFIEDYQGESGKLLQLQEILTDMIAAGHRILIFSQFASMLKLIRDTIDQTEYSYHYLDGSTPAIERMDMANRFNQGEGDVFLISLKAGGTGLNLTGADTVILYDLWWNPAVEDQATDRAHRIGQEKVVQVIRLIAQGTIEEKIYELQQKKRDLIGQVIQSGETMLSKLSEAELKELLSIK</sequence>
<dbReference type="SUPFAM" id="SSF52540">
    <property type="entry name" value="P-loop containing nucleoside triphosphate hydrolases"/>
    <property type="match status" value="2"/>
</dbReference>
<dbReference type="PROSITE" id="PS51194">
    <property type="entry name" value="HELICASE_CTER"/>
    <property type="match status" value="1"/>
</dbReference>
<dbReference type="PROSITE" id="PS50966">
    <property type="entry name" value="ZF_SWIM"/>
    <property type="match status" value="1"/>
</dbReference>
<evidence type="ECO:0000256" key="2">
    <source>
        <dbReference type="PROSITE-ProRule" id="PRU00325"/>
    </source>
</evidence>
<dbReference type="InterPro" id="IPR001650">
    <property type="entry name" value="Helicase_C-like"/>
</dbReference>
<dbReference type="STRING" id="766136.BHF68_10480"/>
<evidence type="ECO:0000259" key="3">
    <source>
        <dbReference type="PROSITE" id="PS50966"/>
    </source>
</evidence>
<dbReference type="Pfam" id="PF04434">
    <property type="entry name" value="SWIM"/>
    <property type="match status" value="1"/>
</dbReference>
<dbReference type="Pfam" id="PF00271">
    <property type="entry name" value="Helicase_C"/>
    <property type="match status" value="1"/>
</dbReference>
<dbReference type="Gene3D" id="3.40.50.10810">
    <property type="entry name" value="Tandem AAA-ATPase domain"/>
    <property type="match status" value="1"/>
</dbReference>
<dbReference type="InterPro" id="IPR027417">
    <property type="entry name" value="P-loop_NTPase"/>
</dbReference>
<dbReference type="PANTHER" id="PTHR10799">
    <property type="entry name" value="SNF2/RAD54 HELICASE FAMILY"/>
    <property type="match status" value="1"/>
</dbReference>
<keyword evidence="1" id="KW-0378">Hydrolase</keyword>
<dbReference type="Pfam" id="PF00176">
    <property type="entry name" value="SNF2-rel_dom"/>
    <property type="match status" value="1"/>
</dbReference>
<keyword evidence="2" id="KW-0479">Metal-binding</keyword>